<keyword evidence="5" id="KW-0227">DNA damage</keyword>
<dbReference type="InterPro" id="IPR015887">
    <property type="entry name" value="DNA_glyclase_Znf_dom_DNA_BS"/>
</dbReference>
<dbReference type="InterPro" id="IPR010979">
    <property type="entry name" value="Ribosomal_uS13-like_H2TH"/>
</dbReference>
<dbReference type="Gene3D" id="3.20.190.10">
    <property type="entry name" value="MutM-like, N-terminal"/>
    <property type="match status" value="1"/>
</dbReference>
<dbReference type="EMBL" id="QOUI01000009">
    <property type="protein sequence ID" value="RCK68788.1"/>
    <property type="molecule type" value="Genomic_DNA"/>
</dbReference>
<keyword evidence="9" id="KW-0238">DNA-binding</keyword>
<dbReference type="FunFam" id="1.10.8.50:FF:000003">
    <property type="entry name" value="Formamidopyrimidine-DNA glycosylase"/>
    <property type="match status" value="1"/>
</dbReference>
<evidence type="ECO:0000256" key="3">
    <source>
        <dbReference type="ARBA" id="ARBA00012720"/>
    </source>
</evidence>
<dbReference type="AlphaFoldDB" id="A0A367YSJ6"/>
<keyword evidence="7" id="KW-0378">Hydrolase</keyword>
<dbReference type="InterPro" id="IPR035937">
    <property type="entry name" value="FPG_N"/>
</dbReference>
<evidence type="ECO:0000313" key="18">
    <source>
        <dbReference type="EMBL" id="RCK68788.1"/>
    </source>
</evidence>
<accession>A0A367YSJ6</accession>
<evidence type="ECO:0000256" key="10">
    <source>
        <dbReference type="ARBA" id="ARBA00023204"/>
    </source>
</evidence>
<evidence type="ECO:0000256" key="9">
    <source>
        <dbReference type="ARBA" id="ARBA00023125"/>
    </source>
</evidence>
<gene>
    <name evidence="18" type="ORF">DT076_14515</name>
</gene>
<keyword evidence="8" id="KW-0862">Zinc</keyword>
<evidence type="ECO:0000256" key="12">
    <source>
        <dbReference type="ARBA" id="ARBA00023268"/>
    </source>
</evidence>
<dbReference type="SMART" id="SM00898">
    <property type="entry name" value="Fapy_DNA_glyco"/>
    <property type="match status" value="1"/>
</dbReference>
<dbReference type="PROSITE" id="PS51068">
    <property type="entry name" value="FPG_CAT"/>
    <property type="match status" value="1"/>
</dbReference>
<dbReference type="Gene3D" id="1.10.8.50">
    <property type="match status" value="1"/>
</dbReference>
<organism evidence="18 19">
    <name type="scientific">Desertihabitans brevis</name>
    <dbReference type="NCBI Taxonomy" id="2268447"/>
    <lineage>
        <taxon>Bacteria</taxon>
        <taxon>Bacillati</taxon>
        <taxon>Actinomycetota</taxon>
        <taxon>Actinomycetes</taxon>
        <taxon>Propionibacteriales</taxon>
        <taxon>Propionibacteriaceae</taxon>
        <taxon>Desertihabitans</taxon>
    </lineage>
</organism>
<evidence type="ECO:0000256" key="1">
    <source>
        <dbReference type="ARBA" id="ARBA00001947"/>
    </source>
</evidence>
<dbReference type="Pfam" id="PF01149">
    <property type="entry name" value="Fapy_DNA_glyco"/>
    <property type="match status" value="1"/>
</dbReference>
<dbReference type="InterPro" id="IPR000214">
    <property type="entry name" value="Znf_DNA_glyclase/AP_lyase"/>
</dbReference>
<dbReference type="GO" id="GO:0008270">
    <property type="term" value="F:zinc ion binding"/>
    <property type="evidence" value="ECO:0007669"/>
    <property type="project" value="UniProtKB-KW"/>
</dbReference>
<dbReference type="GO" id="GO:0003690">
    <property type="term" value="F:double-stranded DNA binding"/>
    <property type="evidence" value="ECO:0007669"/>
    <property type="project" value="UniProtKB-ARBA"/>
</dbReference>
<keyword evidence="19" id="KW-1185">Reference proteome</keyword>
<dbReference type="GO" id="GO:0006284">
    <property type="term" value="P:base-excision repair"/>
    <property type="evidence" value="ECO:0007669"/>
    <property type="project" value="InterPro"/>
</dbReference>
<evidence type="ECO:0000256" key="4">
    <source>
        <dbReference type="ARBA" id="ARBA00022723"/>
    </source>
</evidence>
<dbReference type="RefSeq" id="WP_114127412.1">
    <property type="nucleotide sequence ID" value="NZ_QOUI01000009.1"/>
</dbReference>
<dbReference type="PANTHER" id="PTHR42697:SF3">
    <property type="entry name" value="ENDONUCLEASE 8 1"/>
    <property type="match status" value="1"/>
</dbReference>
<evidence type="ECO:0000256" key="15">
    <source>
        <dbReference type="PROSITE-ProRule" id="PRU00391"/>
    </source>
</evidence>
<feature type="domain" description="FPG-type" evidence="16">
    <location>
        <begin position="227"/>
        <end position="261"/>
    </location>
</feature>
<dbReference type="SUPFAM" id="SSF46946">
    <property type="entry name" value="S13-like H2TH domain"/>
    <property type="match status" value="1"/>
</dbReference>
<evidence type="ECO:0000313" key="19">
    <source>
        <dbReference type="Proteomes" id="UP000252770"/>
    </source>
</evidence>
<comment type="cofactor">
    <cofactor evidence="1">
        <name>Zn(2+)</name>
        <dbReference type="ChEBI" id="CHEBI:29105"/>
    </cofactor>
</comment>
<dbReference type="InterPro" id="IPR012319">
    <property type="entry name" value="FPG_cat"/>
</dbReference>
<dbReference type="Pfam" id="PF06831">
    <property type="entry name" value="H2TH"/>
    <property type="match status" value="1"/>
</dbReference>
<comment type="caution">
    <text evidence="18">The sequence shown here is derived from an EMBL/GenBank/DDBJ whole genome shotgun (WGS) entry which is preliminary data.</text>
</comment>
<sequence length="267" mass="29640">MPEGHSLRRLADELDATFAGSAVRTSSPQGRFAGSAALLDGTRLLRADAAGKHLLVDFEGDRLLHVHLGLYGTFLVHRPPVTPPVGQVRLRLVSEDAWADLRGPTACELYTPEQKVELLARLGPDPLRPDADPLRAWERIRRSRTPVGALLMDQSVIAGIGNVYRAEILFRHGLHPLRPGLAVRRGQFLALWVDLAELMADGVRVGRIETVRPEHLHLVGPGERPAYVYRRAGEPCRLCGRTVLTEELVGRNLYWCPRCQPAYRGRA</sequence>
<comment type="catalytic activity">
    <reaction evidence="14">
        <text>2'-deoxyribonucleotide-(2'-deoxyribose 5'-phosphate)-2'-deoxyribonucleotide-DNA = a 3'-end 2'-deoxyribonucleotide-(2,3-dehydro-2,3-deoxyribose 5'-phosphate)-DNA + a 5'-end 5'-phospho-2'-deoxyribonucleoside-DNA + H(+)</text>
        <dbReference type="Rhea" id="RHEA:66592"/>
        <dbReference type="Rhea" id="RHEA-COMP:13180"/>
        <dbReference type="Rhea" id="RHEA-COMP:16897"/>
        <dbReference type="Rhea" id="RHEA-COMP:17067"/>
        <dbReference type="ChEBI" id="CHEBI:15378"/>
        <dbReference type="ChEBI" id="CHEBI:136412"/>
        <dbReference type="ChEBI" id="CHEBI:157695"/>
        <dbReference type="ChEBI" id="CHEBI:167181"/>
        <dbReference type="EC" id="4.2.99.18"/>
    </reaction>
</comment>
<keyword evidence="6 15" id="KW-0863">Zinc-finger</keyword>
<evidence type="ECO:0000256" key="11">
    <source>
        <dbReference type="ARBA" id="ARBA00023239"/>
    </source>
</evidence>
<dbReference type="PROSITE" id="PS51066">
    <property type="entry name" value="ZF_FPG_2"/>
    <property type="match status" value="1"/>
</dbReference>
<reference evidence="18 19" key="1">
    <citation type="submission" date="2018-07" db="EMBL/GenBank/DDBJ databases">
        <title>Desertimonas flava gen. nov. sp. nov.</title>
        <authorList>
            <person name="Liu S."/>
        </authorList>
    </citation>
    <scope>NUCLEOTIDE SEQUENCE [LARGE SCALE GENOMIC DNA]</scope>
    <source>
        <strain evidence="18 19">16Sb5-5</strain>
    </source>
</reference>
<dbReference type="SUPFAM" id="SSF81624">
    <property type="entry name" value="N-terminal domain of MutM-like DNA repair proteins"/>
    <property type="match status" value="1"/>
</dbReference>
<dbReference type="GO" id="GO:0008534">
    <property type="term" value="F:oxidized purine nucleobase lesion DNA N-glycosylase activity"/>
    <property type="evidence" value="ECO:0007669"/>
    <property type="project" value="UniProtKB-ARBA"/>
</dbReference>
<comment type="similarity">
    <text evidence="2">Belongs to the FPG family.</text>
</comment>
<keyword evidence="12" id="KW-0511">Multifunctional enzyme</keyword>
<dbReference type="GO" id="GO:0003684">
    <property type="term" value="F:damaged DNA binding"/>
    <property type="evidence" value="ECO:0007669"/>
    <property type="project" value="InterPro"/>
</dbReference>
<dbReference type="GO" id="GO:0000703">
    <property type="term" value="F:oxidized pyrimidine nucleobase lesion DNA N-glycosylase activity"/>
    <property type="evidence" value="ECO:0007669"/>
    <property type="project" value="TreeGrafter"/>
</dbReference>
<keyword evidence="11" id="KW-0456">Lyase</keyword>
<keyword evidence="13" id="KW-0326">Glycosidase</keyword>
<evidence type="ECO:0000259" key="17">
    <source>
        <dbReference type="PROSITE" id="PS51068"/>
    </source>
</evidence>
<evidence type="ECO:0000256" key="5">
    <source>
        <dbReference type="ARBA" id="ARBA00022763"/>
    </source>
</evidence>
<dbReference type="EC" id="4.2.99.18" evidence="3"/>
<keyword evidence="4" id="KW-0479">Metal-binding</keyword>
<feature type="domain" description="Formamidopyrimidine-DNA glycosylase catalytic" evidence="17">
    <location>
        <begin position="2"/>
        <end position="99"/>
    </location>
</feature>
<proteinExistence type="inferred from homology"/>
<evidence type="ECO:0000256" key="7">
    <source>
        <dbReference type="ARBA" id="ARBA00022801"/>
    </source>
</evidence>
<evidence type="ECO:0000256" key="14">
    <source>
        <dbReference type="ARBA" id="ARBA00044632"/>
    </source>
</evidence>
<dbReference type="GO" id="GO:0140078">
    <property type="term" value="F:class I DNA-(apurinic or apyrimidinic site) endonuclease activity"/>
    <property type="evidence" value="ECO:0007669"/>
    <property type="project" value="UniProtKB-EC"/>
</dbReference>
<evidence type="ECO:0000256" key="6">
    <source>
        <dbReference type="ARBA" id="ARBA00022771"/>
    </source>
</evidence>
<dbReference type="PANTHER" id="PTHR42697">
    <property type="entry name" value="ENDONUCLEASE 8"/>
    <property type="match status" value="1"/>
</dbReference>
<evidence type="ECO:0000259" key="16">
    <source>
        <dbReference type="PROSITE" id="PS51066"/>
    </source>
</evidence>
<evidence type="ECO:0000256" key="13">
    <source>
        <dbReference type="ARBA" id="ARBA00023295"/>
    </source>
</evidence>
<dbReference type="SUPFAM" id="SSF57716">
    <property type="entry name" value="Glucocorticoid receptor-like (DNA-binding domain)"/>
    <property type="match status" value="1"/>
</dbReference>
<dbReference type="Pfam" id="PF06827">
    <property type="entry name" value="zf-FPG_IleRS"/>
    <property type="match status" value="1"/>
</dbReference>
<dbReference type="CDD" id="cd08970">
    <property type="entry name" value="AcNei1_N"/>
    <property type="match status" value="1"/>
</dbReference>
<evidence type="ECO:0000256" key="2">
    <source>
        <dbReference type="ARBA" id="ARBA00009409"/>
    </source>
</evidence>
<name>A0A367YSJ6_9ACTN</name>
<dbReference type="SMART" id="SM01232">
    <property type="entry name" value="H2TH"/>
    <property type="match status" value="1"/>
</dbReference>
<dbReference type="InterPro" id="IPR010663">
    <property type="entry name" value="Znf_FPG/IleRS"/>
</dbReference>
<dbReference type="InterPro" id="IPR015886">
    <property type="entry name" value="H2TH_FPG"/>
</dbReference>
<dbReference type="GO" id="GO:0006979">
    <property type="term" value="P:response to oxidative stress"/>
    <property type="evidence" value="ECO:0007669"/>
    <property type="project" value="UniProtKB-ARBA"/>
</dbReference>
<dbReference type="Proteomes" id="UP000252770">
    <property type="component" value="Unassembled WGS sequence"/>
</dbReference>
<evidence type="ECO:0000256" key="8">
    <source>
        <dbReference type="ARBA" id="ARBA00022833"/>
    </source>
</evidence>
<keyword evidence="10" id="KW-0234">DNA repair</keyword>
<protein>
    <recommendedName>
        <fullName evidence="3">DNA-(apurinic or apyrimidinic site) lyase</fullName>
        <ecNumber evidence="3">4.2.99.18</ecNumber>
    </recommendedName>
</protein>
<dbReference type="PROSITE" id="PS01242">
    <property type="entry name" value="ZF_FPG_1"/>
    <property type="match status" value="1"/>
</dbReference>